<dbReference type="Gene3D" id="2.60.15.10">
    <property type="entry name" value="F0F1 ATP synthase delta/epsilon subunit, N-terminal"/>
    <property type="match status" value="1"/>
</dbReference>
<evidence type="ECO:0000259" key="17">
    <source>
        <dbReference type="Pfam" id="PF02823"/>
    </source>
</evidence>
<keyword evidence="13" id="KW-1003">Cell membrane</keyword>
<proteinExistence type="inferred from homology"/>
<dbReference type="InterPro" id="IPR001469">
    <property type="entry name" value="ATP_synth_F1_dsu/esu"/>
</dbReference>
<evidence type="ECO:0000256" key="7">
    <source>
        <dbReference type="ARBA" id="ARBA00023065"/>
    </source>
</evidence>
<evidence type="ECO:0000256" key="2">
    <source>
        <dbReference type="ARBA" id="ARBA00004202"/>
    </source>
</evidence>
<dbReference type="Proteomes" id="UP001596022">
    <property type="component" value="Unassembled WGS sequence"/>
</dbReference>
<evidence type="ECO:0000256" key="15">
    <source>
        <dbReference type="SAM" id="Coils"/>
    </source>
</evidence>
<evidence type="ECO:0000256" key="8">
    <source>
        <dbReference type="ARBA" id="ARBA00023136"/>
    </source>
</evidence>
<evidence type="ECO:0000256" key="11">
    <source>
        <dbReference type="ARBA" id="ARBA00030215"/>
    </source>
</evidence>
<gene>
    <name evidence="13" type="primary">atpC</name>
    <name evidence="18" type="ORF">ACFO4N_14170</name>
</gene>
<dbReference type="NCBIfam" id="TIGR01216">
    <property type="entry name" value="ATP_synt_epsi"/>
    <property type="match status" value="1"/>
</dbReference>
<dbReference type="InterPro" id="IPR036794">
    <property type="entry name" value="ATP_F1_dsu/esu_C_sf"/>
</dbReference>
<keyword evidence="7 13" id="KW-0406">Ion transport</keyword>
<keyword evidence="19" id="KW-1185">Reference proteome</keyword>
<keyword evidence="6 13" id="KW-0375">Hydrogen ion transport</keyword>
<evidence type="ECO:0000256" key="3">
    <source>
        <dbReference type="ARBA" id="ARBA00005712"/>
    </source>
</evidence>
<dbReference type="PANTHER" id="PTHR13822">
    <property type="entry name" value="ATP SYNTHASE DELTA/EPSILON CHAIN"/>
    <property type="match status" value="1"/>
</dbReference>
<dbReference type="PANTHER" id="PTHR13822:SF10">
    <property type="entry name" value="ATP SYNTHASE EPSILON CHAIN, CHLOROPLASTIC"/>
    <property type="match status" value="1"/>
</dbReference>
<comment type="function">
    <text evidence="1 13">Produces ATP from ADP in the presence of a proton gradient across the membrane.</text>
</comment>
<accession>A0ABV9GQI9</accession>
<dbReference type="EMBL" id="JBHSFW010000013">
    <property type="protein sequence ID" value="MFC4619854.1"/>
    <property type="molecule type" value="Genomic_DNA"/>
</dbReference>
<dbReference type="Gene3D" id="1.20.5.440">
    <property type="entry name" value="ATP synthase delta/epsilon subunit, C-terminal domain"/>
    <property type="match status" value="1"/>
</dbReference>
<keyword evidence="15" id="KW-0175">Coiled coil</keyword>
<evidence type="ECO:0000256" key="4">
    <source>
        <dbReference type="ARBA" id="ARBA00014480"/>
    </source>
</evidence>
<dbReference type="HAMAP" id="MF_00530">
    <property type="entry name" value="ATP_synth_epsil_bac"/>
    <property type="match status" value="1"/>
</dbReference>
<organism evidence="18 19">
    <name type="scientific">Camelliibacillus cellulosilyticus</name>
    <dbReference type="NCBI Taxonomy" id="2174486"/>
    <lineage>
        <taxon>Bacteria</taxon>
        <taxon>Bacillati</taxon>
        <taxon>Bacillota</taxon>
        <taxon>Bacilli</taxon>
        <taxon>Bacillales</taxon>
        <taxon>Sporolactobacillaceae</taxon>
        <taxon>Camelliibacillus</taxon>
    </lineage>
</organism>
<dbReference type="SUPFAM" id="SSF46604">
    <property type="entry name" value="Epsilon subunit of F1F0-ATP synthase C-terminal domain"/>
    <property type="match status" value="1"/>
</dbReference>
<evidence type="ECO:0000256" key="12">
    <source>
        <dbReference type="ARBA" id="ARBA00031795"/>
    </source>
</evidence>
<keyword evidence="9 13" id="KW-0139">CF(1)</keyword>
<dbReference type="InterPro" id="IPR020547">
    <property type="entry name" value="ATP_synth_F1_esu_C"/>
</dbReference>
<dbReference type="InterPro" id="IPR020546">
    <property type="entry name" value="ATP_synth_F1_dsu/esu_N"/>
</dbReference>
<keyword evidence="10 13" id="KW-0066">ATP synthesis</keyword>
<comment type="similarity">
    <text evidence="3 13 14">Belongs to the ATPase epsilon chain family.</text>
</comment>
<dbReference type="NCBIfam" id="NF001846">
    <property type="entry name" value="PRK00571.1-3"/>
    <property type="match status" value="1"/>
</dbReference>
<feature type="coiled-coil region" evidence="15">
    <location>
        <begin position="83"/>
        <end position="134"/>
    </location>
</feature>
<evidence type="ECO:0000313" key="18">
    <source>
        <dbReference type="EMBL" id="MFC4619854.1"/>
    </source>
</evidence>
<evidence type="ECO:0000259" key="16">
    <source>
        <dbReference type="Pfam" id="PF00401"/>
    </source>
</evidence>
<comment type="subcellular location">
    <subcellularLocation>
        <location evidence="2 13">Cell membrane</location>
        <topology evidence="2 13">Peripheral membrane protein</topology>
    </subcellularLocation>
</comment>
<evidence type="ECO:0000256" key="10">
    <source>
        <dbReference type="ARBA" id="ARBA00023310"/>
    </source>
</evidence>
<dbReference type="NCBIfam" id="NF009980">
    <property type="entry name" value="PRK13446.1"/>
    <property type="match status" value="1"/>
</dbReference>
<comment type="subunit">
    <text evidence="13 14">F-type ATPases have 2 components, CF(1) - the catalytic core - and CF(0) - the membrane proton channel. CF(1) has five subunits: alpha(3), beta(3), gamma(1), delta(1), epsilon(1). CF(0) has three main subunits: a, b and c.</text>
</comment>
<protein>
    <recommendedName>
        <fullName evidence="4 13">ATP synthase epsilon chain</fullName>
    </recommendedName>
    <alternativeName>
        <fullName evidence="12 13">ATP synthase F1 sector epsilon subunit</fullName>
    </alternativeName>
    <alternativeName>
        <fullName evidence="11 13">F-ATPase epsilon subunit</fullName>
    </alternativeName>
</protein>
<dbReference type="SUPFAM" id="SSF51344">
    <property type="entry name" value="Epsilon subunit of F1F0-ATP synthase N-terminal domain"/>
    <property type="match status" value="1"/>
</dbReference>
<evidence type="ECO:0000256" key="13">
    <source>
        <dbReference type="HAMAP-Rule" id="MF_00530"/>
    </source>
</evidence>
<keyword evidence="8 13" id="KW-0472">Membrane</keyword>
<name>A0ABV9GQI9_9BACL</name>
<reference evidence="19" key="1">
    <citation type="journal article" date="2019" name="Int. J. Syst. Evol. Microbiol.">
        <title>The Global Catalogue of Microorganisms (GCM) 10K type strain sequencing project: providing services to taxonomists for standard genome sequencing and annotation.</title>
        <authorList>
            <consortium name="The Broad Institute Genomics Platform"/>
            <consortium name="The Broad Institute Genome Sequencing Center for Infectious Disease"/>
            <person name="Wu L."/>
            <person name="Ma J."/>
        </authorList>
    </citation>
    <scope>NUCLEOTIDE SEQUENCE [LARGE SCALE GENOMIC DNA]</scope>
    <source>
        <strain evidence="19">CGMCC 1.16306</strain>
    </source>
</reference>
<evidence type="ECO:0000256" key="1">
    <source>
        <dbReference type="ARBA" id="ARBA00003543"/>
    </source>
</evidence>
<dbReference type="CDD" id="cd12152">
    <property type="entry name" value="F1-ATPase_delta"/>
    <property type="match status" value="1"/>
</dbReference>
<comment type="caution">
    <text evidence="18">The sequence shown here is derived from an EMBL/GenBank/DDBJ whole genome shotgun (WGS) entry which is preliminary data.</text>
</comment>
<evidence type="ECO:0000256" key="6">
    <source>
        <dbReference type="ARBA" id="ARBA00022781"/>
    </source>
</evidence>
<keyword evidence="5 13" id="KW-0813">Transport</keyword>
<dbReference type="Pfam" id="PF00401">
    <property type="entry name" value="ATP-synt_DE"/>
    <property type="match status" value="1"/>
</dbReference>
<dbReference type="InterPro" id="IPR036771">
    <property type="entry name" value="ATPsynth_dsu/esu_N"/>
</dbReference>
<dbReference type="RefSeq" id="WP_376846948.1">
    <property type="nucleotide sequence ID" value="NZ_JBHSFW010000013.1"/>
</dbReference>
<evidence type="ECO:0000256" key="5">
    <source>
        <dbReference type="ARBA" id="ARBA00022448"/>
    </source>
</evidence>
<feature type="domain" description="ATP synthase F1 complex delta/epsilon subunit N-terminal" evidence="17">
    <location>
        <begin position="7"/>
        <end position="82"/>
    </location>
</feature>
<dbReference type="Pfam" id="PF02823">
    <property type="entry name" value="ATP-synt_DE_N"/>
    <property type="match status" value="1"/>
</dbReference>
<sequence length="134" mass="14646">MNTLLASIVTPNGKVFEGDVHMVSVRATSGDMGVLPNHIPLVAPLKISAVKLKNYGENEYVAVSGGFIEVRHESVTILTEAAEKQEDIDVERAKKAKEDAEQRLAGLNEQTSEYKAAMADLERAENRLRVAALR</sequence>
<evidence type="ECO:0000256" key="9">
    <source>
        <dbReference type="ARBA" id="ARBA00023196"/>
    </source>
</evidence>
<evidence type="ECO:0000256" key="14">
    <source>
        <dbReference type="RuleBase" id="RU003656"/>
    </source>
</evidence>
<evidence type="ECO:0000313" key="19">
    <source>
        <dbReference type="Proteomes" id="UP001596022"/>
    </source>
</evidence>
<feature type="domain" description="ATP synthase epsilon subunit C-terminal" evidence="16">
    <location>
        <begin position="86"/>
        <end position="131"/>
    </location>
</feature>